<dbReference type="EMBL" id="BGPR01000899">
    <property type="protein sequence ID" value="GBM39502.1"/>
    <property type="molecule type" value="Genomic_DNA"/>
</dbReference>
<organism evidence="1 2">
    <name type="scientific">Araneus ventricosus</name>
    <name type="common">Orbweaver spider</name>
    <name type="synonym">Epeira ventricosa</name>
    <dbReference type="NCBI Taxonomy" id="182803"/>
    <lineage>
        <taxon>Eukaryota</taxon>
        <taxon>Metazoa</taxon>
        <taxon>Ecdysozoa</taxon>
        <taxon>Arthropoda</taxon>
        <taxon>Chelicerata</taxon>
        <taxon>Arachnida</taxon>
        <taxon>Araneae</taxon>
        <taxon>Araneomorphae</taxon>
        <taxon>Entelegynae</taxon>
        <taxon>Araneoidea</taxon>
        <taxon>Araneidae</taxon>
        <taxon>Araneus</taxon>
    </lineage>
</organism>
<evidence type="ECO:0000313" key="1">
    <source>
        <dbReference type="EMBL" id="GBM39502.1"/>
    </source>
</evidence>
<accession>A0A4Y2FDR0</accession>
<keyword evidence="2" id="KW-1185">Reference proteome</keyword>
<protein>
    <submittedName>
        <fullName evidence="1">Uncharacterized protein</fullName>
    </submittedName>
</protein>
<dbReference type="Proteomes" id="UP000499080">
    <property type="component" value="Unassembled WGS sequence"/>
</dbReference>
<dbReference type="AlphaFoldDB" id="A0A4Y2FDR0"/>
<sequence length="117" mass="13311">MLDSSEDESAGFPAGGVAKPCTVEHIFPEFLLSKTEDRRPLCKKVNSLKKALSGKKSKSEGRRKFCEKKDKKKWNFSKINKSGNPPKKRKKNCPCFMIVSLFEGYNITDNFNLSIDY</sequence>
<reference evidence="1 2" key="1">
    <citation type="journal article" date="2019" name="Sci. Rep.">
        <title>Orb-weaving spider Araneus ventricosus genome elucidates the spidroin gene catalogue.</title>
        <authorList>
            <person name="Kono N."/>
            <person name="Nakamura H."/>
            <person name="Ohtoshi R."/>
            <person name="Moran D.A.P."/>
            <person name="Shinohara A."/>
            <person name="Yoshida Y."/>
            <person name="Fujiwara M."/>
            <person name="Mori M."/>
            <person name="Tomita M."/>
            <person name="Arakawa K."/>
        </authorList>
    </citation>
    <scope>NUCLEOTIDE SEQUENCE [LARGE SCALE GENOMIC DNA]</scope>
</reference>
<evidence type="ECO:0000313" key="2">
    <source>
        <dbReference type="Proteomes" id="UP000499080"/>
    </source>
</evidence>
<comment type="caution">
    <text evidence="1">The sequence shown here is derived from an EMBL/GenBank/DDBJ whole genome shotgun (WGS) entry which is preliminary data.</text>
</comment>
<proteinExistence type="predicted"/>
<gene>
    <name evidence="1" type="ORF">AVEN_104232_1</name>
</gene>
<name>A0A4Y2FDR0_ARAVE</name>